<dbReference type="Pfam" id="PF00300">
    <property type="entry name" value="His_Phos_1"/>
    <property type="match status" value="1"/>
</dbReference>
<dbReference type="InterPro" id="IPR013078">
    <property type="entry name" value="His_Pase_superF_clade-1"/>
</dbReference>
<organism evidence="1">
    <name type="scientific">marine sediment metagenome</name>
    <dbReference type="NCBI Taxonomy" id="412755"/>
    <lineage>
        <taxon>unclassified sequences</taxon>
        <taxon>metagenomes</taxon>
        <taxon>ecological metagenomes</taxon>
    </lineage>
</organism>
<dbReference type="CDD" id="cd07040">
    <property type="entry name" value="HP"/>
    <property type="match status" value="1"/>
</dbReference>
<dbReference type="SUPFAM" id="SSF53254">
    <property type="entry name" value="Phosphoglycerate mutase-like"/>
    <property type="match status" value="1"/>
</dbReference>
<evidence type="ECO:0000313" key="1">
    <source>
        <dbReference type="EMBL" id="KKL15647.1"/>
    </source>
</evidence>
<proteinExistence type="predicted"/>
<evidence type="ECO:0008006" key="2">
    <source>
        <dbReference type="Google" id="ProtNLM"/>
    </source>
</evidence>
<dbReference type="InterPro" id="IPR029033">
    <property type="entry name" value="His_PPase_superfam"/>
</dbReference>
<reference evidence="1" key="1">
    <citation type="journal article" date="2015" name="Nature">
        <title>Complex archaea that bridge the gap between prokaryotes and eukaryotes.</title>
        <authorList>
            <person name="Spang A."/>
            <person name="Saw J.H."/>
            <person name="Jorgensen S.L."/>
            <person name="Zaremba-Niedzwiedzka K."/>
            <person name="Martijn J."/>
            <person name="Lind A.E."/>
            <person name="van Eijk R."/>
            <person name="Schleper C."/>
            <person name="Guy L."/>
            <person name="Ettema T.J."/>
        </authorList>
    </citation>
    <scope>NUCLEOTIDE SEQUENCE</scope>
</reference>
<comment type="caution">
    <text evidence="1">The sequence shown here is derived from an EMBL/GenBank/DDBJ whole genome shotgun (WGS) entry which is preliminary data.</text>
</comment>
<sequence>MQNNLDVEEIWNNRVWTEQARSIIKNLKNSSFDSKTILILRHSQRYEPKLTDENQYMELTSQGKTIARLFGAKLPKKRTIRLFHSPVNRCRETAEEINAGFNEIGGKSIFKGECTAVWGIGVNKQFFISELQKYRNRDIFFRW</sequence>
<protein>
    <recommendedName>
        <fullName evidence="2">Histidine phosphatase family protein</fullName>
    </recommendedName>
</protein>
<feature type="non-terminal residue" evidence="1">
    <location>
        <position position="143"/>
    </location>
</feature>
<dbReference type="AlphaFoldDB" id="A0A0F9BP55"/>
<accession>A0A0F9BP55</accession>
<dbReference type="EMBL" id="LAZR01039983">
    <property type="protein sequence ID" value="KKL15647.1"/>
    <property type="molecule type" value="Genomic_DNA"/>
</dbReference>
<gene>
    <name evidence="1" type="ORF">LCGC14_2503480</name>
</gene>
<name>A0A0F9BP55_9ZZZZ</name>
<dbReference type="Gene3D" id="3.40.50.1240">
    <property type="entry name" value="Phosphoglycerate mutase-like"/>
    <property type="match status" value="1"/>
</dbReference>